<feature type="transmembrane region" description="Helical" evidence="2">
    <location>
        <begin position="389"/>
        <end position="406"/>
    </location>
</feature>
<dbReference type="GeneID" id="93296869"/>
<keyword evidence="1" id="KW-0175">Coiled coil</keyword>
<keyword evidence="2" id="KW-0472">Membrane</keyword>
<dbReference type="RefSeq" id="WP_005695205.1">
    <property type="nucleotide sequence ID" value="NZ_AFQS01000009.1"/>
</dbReference>
<evidence type="ECO:0000313" key="3">
    <source>
        <dbReference type="EMBL" id="WMS24730.1"/>
    </source>
</evidence>
<keyword evidence="2" id="KW-1133">Transmembrane helix</keyword>
<protein>
    <submittedName>
        <fullName evidence="3">Uncharacterized protein</fullName>
    </submittedName>
</protein>
<dbReference type="Gene3D" id="1.20.1170.10">
    <property type="match status" value="1"/>
</dbReference>
<accession>A0ABD7ZKT7</accession>
<name>A0ABD7ZKT7_HAEPA</name>
<dbReference type="AlphaFoldDB" id="A0ABD7ZKT7"/>
<evidence type="ECO:0000313" key="4">
    <source>
        <dbReference type="Proteomes" id="UP001242781"/>
    </source>
</evidence>
<proteinExistence type="predicted"/>
<feature type="transmembrane region" description="Helical" evidence="2">
    <location>
        <begin position="330"/>
        <end position="349"/>
    </location>
</feature>
<organism evidence="3 4">
    <name type="scientific">Haemophilus parainfluenzae ATCC 33392</name>
    <dbReference type="NCBI Taxonomy" id="888828"/>
    <lineage>
        <taxon>Bacteria</taxon>
        <taxon>Pseudomonadati</taxon>
        <taxon>Pseudomonadota</taxon>
        <taxon>Gammaproteobacteria</taxon>
        <taxon>Pasteurellales</taxon>
        <taxon>Pasteurellaceae</taxon>
        <taxon>Haemophilus</taxon>
    </lineage>
</organism>
<reference evidence="3 4" key="1">
    <citation type="submission" date="2023-08" db="EMBL/GenBank/DDBJ databases">
        <title>Haemophilus_parainfluenzae_DSM 8978_complete_genome_hifiasm_Zymo_Research_D6332.</title>
        <authorList>
            <person name="Damerum A."/>
        </authorList>
    </citation>
    <scope>NUCLEOTIDE SEQUENCE [LARGE SCALE GENOMIC DNA]</scope>
    <source>
        <strain evidence="3 4">DSM 8978</strain>
    </source>
</reference>
<dbReference type="EMBL" id="CP133470">
    <property type="protein sequence ID" value="WMS24730.1"/>
    <property type="molecule type" value="Genomic_DNA"/>
</dbReference>
<dbReference type="Proteomes" id="UP001242781">
    <property type="component" value="Chromosome"/>
</dbReference>
<gene>
    <name evidence="3" type="ORF">RDV53_05160</name>
</gene>
<evidence type="ECO:0000256" key="1">
    <source>
        <dbReference type="SAM" id="Coils"/>
    </source>
</evidence>
<feature type="coiled-coil region" evidence="1">
    <location>
        <begin position="233"/>
        <end position="296"/>
    </location>
</feature>
<feature type="coiled-coil region" evidence="1">
    <location>
        <begin position="136"/>
        <end position="177"/>
    </location>
</feature>
<sequence length="502" mass="57854">MSIRSTKFANEIIPLWKEIESLLKDINVKGLSTDDRNEIAHSKKVVAYFSGMLDAIDPDFIPMQVLNNVINPMSYIKERLVNYVNTSNISYIKDINNNYLDTLLKDLMPFIFYKGKAGKVLTTALEQYAKAMTEHSKHYLEELQEYSERNKNITRDAKNILSDLSEKQENFENYNNELFENDGLESKIAGLAADFQSKHKEIDKLYQSTFNEDGLKDKLYNYLNDAKEESYKIKDLKKNSSQVLNELEEFHEEIFGTENEDGEIEGGLKNELETRKKELDDFKKKQQERYNELNKQIESLLPGATSAGLSNAYNAMRKKFSKDVASYGKLFYWALAILFIVIVSVNVNFGSLLNYISSIFSKTEIITQIEQHNNDSSIGITLISILKGLIYKLSFILPAFWLVIFVSKRRSEAQRLEQEYAHKEALAKSYESYKKQIEKLNEEEQSKLLPILMGNMLKAIALNPADTLDKNHKEPTPIEEIVKKKEILEFIEKLKGIVTSKP</sequence>
<keyword evidence="2" id="KW-0812">Transmembrane</keyword>
<evidence type="ECO:0000256" key="2">
    <source>
        <dbReference type="SAM" id="Phobius"/>
    </source>
</evidence>